<keyword evidence="1" id="KW-1133">Transmembrane helix</keyword>
<evidence type="ECO:0000313" key="2">
    <source>
        <dbReference type="EMBL" id="RCU56525.1"/>
    </source>
</evidence>
<accession>A0A368P3P7</accession>
<dbReference type="EMBL" id="QPIG01000005">
    <property type="protein sequence ID" value="RCU56525.1"/>
    <property type="molecule type" value="Genomic_DNA"/>
</dbReference>
<name>A0A368P3P7_9FLAO</name>
<dbReference type="RefSeq" id="WP_072352232.1">
    <property type="nucleotide sequence ID" value="NZ_JAWWDI010000008.1"/>
</dbReference>
<dbReference type="AlphaFoldDB" id="A0A368P3P7"/>
<dbReference type="Proteomes" id="UP000252249">
    <property type="component" value="Unassembled WGS sequence"/>
</dbReference>
<evidence type="ECO:0000313" key="3">
    <source>
        <dbReference type="Proteomes" id="UP000252249"/>
    </source>
</evidence>
<feature type="transmembrane region" description="Helical" evidence="1">
    <location>
        <begin position="6"/>
        <end position="26"/>
    </location>
</feature>
<proteinExistence type="predicted"/>
<keyword evidence="1" id="KW-0812">Transmembrane</keyword>
<keyword evidence="3" id="KW-1185">Reference proteome</keyword>
<reference evidence="2 3" key="1">
    <citation type="submission" date="2018-07" db="EMBL/GenBank/DDBJ databases">
        <title>Oceanihabitans testaceum sp. nov., isolated from marine sediment.</title>
        <authorList>
            <person name="Li C.-M."/>
        </authorList>
    </citation>
    <scope>NUCLEOTIDE SEQUENCE [LARGE SCALE GENOMIC DNA]</scope>
    <source>
        <strain evidence="2 3">S9-10</strain>
    </source>
</reference>
<dbReference type="OrthoDB" id="1524706at2"/>
<gene>
    <name evidence="2" type="ORF">DU428_11545</name>
</gene>
<comment type="caution">
    <text evidence="2">The sequence shown here is derived from an EMBL/GenBank/DDBJ whole genome shotgun (WGS) entry which is preliminary data.</text>
</comment>
<sequence>MDTTSTFIGIAIALIIALAIILIQATQKKQMKKSKKVFIDLAAKNNLKITEPEFWGTYYAIAIDEKANKLIYSKIIDDTHNETILDLSTVAKCEVIITSTSLKNKTEIDTIDLAINYKNPSKAKEVLEFYNVDTNFQMNNETELIEKWKNEIESKIMNKAQAA</sequence>
<evidence type="ECO:0000256" key="1">
    <source>
        <dbReference type="SAM" id="Phobius"/>
    </source>
</evidence>
<organism evidence="2 3">
    <name type="scientific">Oceanihabitans sediminis</name>
    <dbReference type="NCBI Taxonomy" id="1812012"/>
    <lineage>
        <taxon>Bacteria</taxon>
        <taxon>Pseudomonadati</taxon>
        <taxon>Bacteroidota</taxon>
        <taxon>Flavobacteriia</taxon>
        <taxon>Flavobacteriales</taxon>
        <taxon>Flavobacteriaceae</taxon>
        <taxon>Oceanihabitans</taxon>
    </lineage>
</organism>
<keyword evidence="1" id="KW-0472">Membrane</keyword>
<protein>
    <submittedName>
        <fullName evidence="2">Uncharacterized protein</fullName>
    </submittedName>
</protein>